<dbReference type="EMBL" id="HG322949">
    <property type="protein sequence ID" value="CDG81756.1"/>
    <property type="molecule type" value="Genomic_DNA"/>
</dbReference>
<dbReference type="HOGENOM" id="CLU_3234689_0_0_4"/>
<dbReference type="Proteomes" id="UP000027604">
    <property type="component" value="Chromosome I"/>
</dbReference>
<organism evidence="1 2">
    <name type="scientific">Janthinobacterium agaricidamnosum NBRC 102515 = DSM 9628</name>
    <dbReference type="NCBI Taxonomy" id="1349767"/>
    <lineage>
        <taxon>Bacteria</taxon>
        <taxon>Pseudomonadati</taxon>
        <taxon>Pseudomonadota</taxon>
        <taxon>Betaproteobacteria</taxon>
        <taxon>Burkholderiales</taxon>
        <taxon>Oxalobacteraceae</taxon>
        <taxon>Janthinobacterium</taxon>
    </lineage>
</organism>
<keyword evidence="2" id="KW-1185">Reference proteome</keyword>
<dbReference type="KEGG" id="jag:GJA_1100"/>
<dbReference type="PATRIC" id="fig|1349767.4.peg.2827"/>
<dbReference type="AlphaFoldDB" id="W0V1K2"/>
<evidence type="ECO:0000313" key="2">
    <source>
        <dbReference type="Proteomes" id="UP000027604"/>
    </source>
</evidence>
<accession>W0V1K2</accession>
<name>W0V1K2_9BURK</name>
<gene>
    <name evidence="1" type="ORF">GJA_1100</name>
</gene>
<sequence length="43" mass="4546">MCSVLIVSERLPAAGRGVITPHGTVVREPAKTITGSPDLACWR</sequence>
<protein>
    <submittedName>
        <fullName evidence="1">Uncharacterized protein</fullName>
    </submittedName>
</protein>
<evidence type="ECO:0000313" key="1">
    <source>
        <dbReference type="EMBL" id="CDG81756.1"/>
    </source>
</evidence>
<reference evidence="1 2" key="1">
    <citation type="journal article" date="2015" name="Genome Announc.">
        <title>Genome Sequence of Mushroom Soft-Rot Pathogen Janthinobacterium agaricidamnosum.</title>
        <authorList>
            <person name="Graupner K."/>
            <person name="Lackner G."/>
            <person name="Hertweck C."/>
        </authorList>
    </citation>
    <scope>NUCLEOTIDE SEQUENCE [LARGE SCALE GENOMIC DNA]</scope>
    <source>
        <strain evidence="2">NBRC 102515 / DSM 9628</strain>
    </source>
</reference>
<proteinExistence type="predicted"/>